<evidence type="ECO:0000256" key="5">
    <source>
        <dbReference type="ARBA" id="ARBA00022849"/>
    </source>
</evidence>
<accession>A0A934N9E5</accession>
<dbReference type="GO" id="GO:0005886">
    <property type="term" value="C:plasma membrane"/>
    <property type="evidence" value="ECO:0007669"/>
    <property type="project" value="UniProtKB-SubCell"/>
</dbReference>
<gene>
    <name evidence="9" type="ORF">JF922_12755</name>
</gene>
<feature type="transmembrane region" description="Helical" evidence="8">
    <location>
        <begin position="177"/>
        <end position="200"/>
    </location>
</feature>
<comment type="caution">
    <text evidence="9">The sequence shown here is derived from an EMBL/GenBank/DDBJ whole genome shotgun (WGS) entry which is preliminary data.</text>
</comment>
<proteinExistence type="inferred from homology"/>
<keyword evidence="4 8" id="KW-0812">Transmembrane</keyword>
<evidence type="ECO:0000313" key="10">
    <source>
        <dbReference type="Proteomes" id="UP000612893"/>
    </source>
</evidence>
<feature type="transmembrane region" description="Helical" evidence="8">
    <location>
        <begin position="280"/>
        <end position="298"/>
    </location>
</feature>
<feature type="transmembrane region" description="Helical" evidence="8">
    <location>
        <begin position="225"/>
        <end position="243"/>
    </location>
</feature>
<name>A0A934N9E5_9BACT</name>
<reference evidence="9" key="1">
    <citation type="submission" date="2020-10" db="EMBL/GenBank/DDBJ databases">
        <title>Ca. Dormibacterota MAGs.</title>
        <authorList>
            <person name="Montgomery K."/>
        </authorList>
    </citation>
    <scope>NUCLEOTIDE SEQUENCE [LARGE SCALE GENOMIC DNA]</scope>
    <source>
        <strain evidence="9">SC8812_S17_10</strain>
    </source>
</reference>
<dbReference type="Pfam" id="PF02040">
    <property type="entry name" value="ArsB"/>
    <property type="match status" value="1"/>
</dbReference>
<feature type="transmembrane region" description="Helical" evidence="8">
    <location>
        <begin position="35"/>
        <end position="56"/>
    </location>
</feature>
<evidence type="ECO:0000256" key="1">
    <source>
        <dbReference type="ARBA" id="ARBA00004651"/>
    </source>
</evidence>
<comment type="similarity">
    <text evidence="2">Belongs to the ArsB family.</text>
</comment>
<dbReference type="RefSeq" id="WP_338202194.1">
    <property type="nucleotide sequence ID" value="NZ_JAEKNR010000136.1"/>
</dbReference>
<keyword evidence="5" id="KW-0059">Arsenical resistance</keyword>
<comment type="subcellular location">
    <subcellularLocation>
        <location evidence="1">Cell membrane</location>
        <topology evidence="1">Multi-pass membrane protein</topology>
    </subcellularLocation>
</comment>
<dbReference type="PANTHER" id="PTHR43302:SF5">
    <property type="entry name" value="TRANSPORTER ARSB-RELATED"/>
    <property type="match status" value="1"/>
</dbReference>
<dbReference type="InterPro" id="IPR000802">
    <property type="entry name" value="Arsenical_pump_ArsB"/>
</dbReference>
<feature type="transmembrane region" description="Helical" evidence="8">
    <location>
        <begin position="249"/>
        <end position="268"/>
    </location>
</feature>
<feature type="transmembrane region" description="Helical" evidence="8">
    <location>
        <begin position="403"/>
        <end position="427"/>
    </location>
</feature>
<evidence type="ECO:0000313" key="9">
    <source>
        <dbReference type="EMBL" id="MBJ7598938.1"/>
    </source>
</evidence>
<dbReference type="EMBL" id="JAEKNR010000136">
    <property type="protein sequence ID" value="MBJ7598938.1"/>
    <property type="molecule type" value="Genomic_DNA"/>
</dbReference>
<keyword evidence="10" id="KW-1185">Reference proteome</keyword>
<dbReference type="PRINTS" id="PR00758">
    <property type="entry name" value="ARSENICPUMP"/>
</dbReference>
<dbReference type="PANTHER" id="PTHR43302">
    <property type="entry name" value="TRANSPORTER ARSB-RELATED"/>
    <property type="match status" value="1"/>
</dbReference>
<evidence type="ECO:0000256" key="6">
    <source>
        <dbReference type="ARBA" id="ARBA00022989"/>
    </source>
</evidence>
<organism evidence="9 10">
    <name type="scientific">Candidatus Nephthysia bennettiae</name>
    <dbReference type="NCBI Taxonomy" id="3127016"/>
    <lineage>
        <taxon>Bacteria</taxon>
        <taxon>Bacillati</taxon>
        <taxon>Candidatus Dormiibacterota</taxon>
        <taxon>Candidatus Dormibacteria</taxon>
        <taxon>Candidatus Dormibacterales</taxon>
        <taxon>Candidatus Dormibacteraceae</taxon>
        <taxon>Candidatus Nephthysia</taxon>
    </lineage>
</organism>
<keyword evidence="3" id="KW-1003">Cell membrane</keyword>
<feature type="transmembrane region" description="Helical" evidence="8">
    <location>
        <begin position="99"/>
        <end position="131"/>
    </location>
</feature>
<keyword evidence="7 8" id="KW-0472">Membrane</keyword>
<evidence type="ECO:0000256" key="4">
    <source>
        <dbReference type="ARBA" id="ARBA00022692"/>
    </source>
</evidence>
<evidence type="ECO:0000256" key="7">
    <source>
        <dbReference type="ARBA" id="ARBA00023136"/>
    </source>
</evidence>
<feature type="transmembrane region" description="Helical" evidence="8">
    <location>
        <begin position="372"/>
        <end position="391"/>
    </location>
</feature>
<keyword evidence="6 8" id="KW-1133">Transmembrane helix</keyword>
<dbReference type="GO" id="GO:0046685">
    <property type="term" value="P:response to arsenic-containing substance"/>
    <property type="evidence" value="ECO:0007669"/>
    <property type="project" value="UniProtKB-KW"/>
</dbReference>
<dbReference type="GO" id="GO:0015105">
    <property type="term" value="F:arsenite transmembrane transporter activity"/>
    <property type="evidence" value="ECO:0007669"/>
    <property type="project" value="InterPro"/>
</dbReference>
<evidence type="ECO:0000256" key="8">
    <source>
        <dbReference type="SAM" id="Phobius"/>
    </source>
</evidence>
<protein>
    <submittedName>
        <fullName evidence="9">Arsenic transporter</fullName>
    </submittedName>
</protein>
<evidence type="ECO:0000256" key="3">
    <source>
        <dbReference type="ARBA" id="ARBA00022475"/>
    </source>
</evidence>
<dbReference type="Proteomes" id="UP000612893">
    <property type="component" value="Unassembled WGS sequence"/>
</dbReference>
<sequence length="428" mass="43642">MTIYREIAAGTIFLVAMVAIITRPRGLNESLSASVGAGAMLVFGVLGAGPAAATLVSEWNLFLFFAGLMLISGLADAAGFFDAAGALAVAVAGGSGRRLLLAVFAAGALITTFLSNDATALILTPVVYAVATRLRLPPLPYLFATTFVADTASMTLPVSNPINILVSDRLHIGLGAYAGHLLLASLAVIALNAAIFQLVFRRQLGGGYRADWRLMLGEAVPDRRLFRLTCGGLAVTGAAYVVGSALRLPLGPVALGGAALLMGLALVAGNLRPDRVRHHVSLTLFIYVAGLLLLVRGVEEAGLTGAVVGWLTGQAGDPLRAVGAGLAGGAIGANLVNNVPATLVLLSGSGSGHLAPGLGVPFLLGGLAGADLGPNLTPVGSLSTMLWLIIVRRHGVEVSTLDYLKLGAAVTPLLLLTAGLLIAATFWR</sequence>
<feature type="transmembrane region" description="Helical" evidence="8">
    <location>
        <begin position="6"/>
        <end position="23"/>
    </location>
</feature>
<feature type="transmembrane region" description="Helical" evidence="8">
    <location>
        <begin position="62"/>
        <end position="92"/>
    </location>
</feature>
<dbReference type="AlphaFoldDB" id="A0A934N9E5"/>
<evidence type="ECO:0000256" key="2">
    <source>
        <dbReference type="ARBA" id="ARBA00006433"/>
    </source>
</evidence>